<sequence length="338" mass="35216">MVSGAAGATETTGAATTVGWTELWPEGAASPEWSHSGAAVLSDGRFLFAEPGGQALIALDETTGEATRVETPTQVGHGLTVSSVEGREIVWIADPGDDSGGRILRFDWTTGSVAAMPDPLTLDGGLADDDPRLALPFRPTSTAVVETPGPHFGELWVADGYGRSLVHRFGVDGSVLTIDGPDTGVAFDCPHGIAVDTRAQEPRIVVADRLHSRLVFLDLEGRAVGVVTDETVAGSAAMRRPSSLAQRGSRILVTDLVGALLSVSPEGRIAEVLPSSVDDERPGWPNALDASGATVRPPLVEGHLNSPHGIAVGPAGQVYLTEWLLGGRQLRLDLEPPA</sequence>
<evidence type="ECO:0000313" key="2">
    <source>
        <dbReference type="Proteomes" id="UP000280008"/>
    </source>
</evidence>
<accession>A0A495ID88</accession>
<evidence type="ECO:0000313" key="1">
    <source>
        <dbReference type="EMBL" id="RKR73600.1"/>
    </source>
</evidence>
<dbReference type="SUPFAM" id="SSF63829">
    <property type="entry name" value="Calcium-dependent phosphotriesterase"/>
    <property type="match status" value="1"/>
</dbReference>
<dbReference type="InterPro" id="IPR011042">
    <property type="entry name" value="6-blade_b-propeller_TolB-like"/>
</dbReference>
<name>A0A495ID88_9MICO</name>
<dbReference type="PANTHER" id="PTHR24104">
    <property type="entry name" value="E3 UBIQUITIN-PROTEIN LIGASE NHLRC1-RELATED"/>
    <property type="match status" value="1"/>
</dbReference>
<protein>
    <recommendedName>
        <fullName evidence="3">NHL repeat-containing protein</fullName>
    </recommendedName>
</protein>
<dbReference type="InterPro" id="IPR050952">
    <property type="entry name" value="TRIM-NHL_E3_ligases"/>
</dbReference>
<keyword evidence="2" id="KW-1185">Reference proteome</keyword>
<dbReference type="PANTHER" id="PTHR24104:SF25">
    <property type="entry name" value="PROTEIN LIN-41"/>
    <property type="match status" value="1"/>
</dbReference>
<dbReference type="Proteomes" id="UP000280008">
    <property type="component" value="Unassembled WGS sequence"/>
</dbReference>
<proteinExistence type="predicted"/>
<evidence type="ECO:0008006" key="3">
    <source>
        <dbReference type="Google" id="ProtNLM"/>
    </source>
</evidence>
<reference evidence="1 2" key="1">
    <citation type="submission" date="2018-10" db="EMBL/GenBank/DDBJ databases">
        <title>Sequencing the genomes of 1000 actinobacteria strains.</title>
        <authorList>
            <person name="Klenk H.-P."/>
        </authorList>
    </citation>
    <scope>NUCLEOTIDE SEQUENCE [LARGE SCALE GENOMIC DNA]</scope>
    <source>
        <strain evidence="1 2">DSM 17894</strain>
    </source>
</reference>
<comment type="caution">
    <text evidence="1">The sequence shown here is derived from an EMBL/GenBank/DDBJ whole genome shotgun (WGS) entry which is preliminary data.</text>
</comment>
<dbReference type="GO" id="GO:0008270">
    <property type="term" value="F:zinc ion binding"/>
    <property type="evidence" value="ECO:0007669"/>
    <property type="project" value="UniProtKB-KW"/>
</dbReference>
<dbReference type="AlphaFoldDB" id="A0A495ID88"/>
<organism evidence="1 2">
    <name type="scientific">Frondihabitans australicus</name>
    <dbReference type="NCBI Taxonomy" id="386892"/>
    <lineage>
        <taxon>Bacteria</taxon>
        <taxon>Bacillati</taxon>
        <taxon>Actinomycetota</taxon>
        <taxon>Actinomycetes</taxon>
        <taxon>Micrococcales</taxon>
        <taxon>Microbacteriaceae</taxon>
        <taxon>Frondihabitans</taxon>
    </lineage>
</organism>
<gene>
    <name evidence="1" type="ORF">C8E83_0693</name>
</gene>
<dbReference type="Gene3D" id="2.120.10.30">
    <property type="entry name" value="TolB, C-terminal domain"/>
    <property type="match status" value="1"/>
</dbReference>
<dbReference type="EMBL" id="RBKS01000001">
    <property type="protein sequence ID" value="RKR73600.1"/>
    <property type="molecule type" value="Genomic_DNA"/>
</dbReference>